<dbReference type="Proteomes" id="UP000325563">
    <property type="component" value="Chromosome"/>
</dbReference>
<dbReference type="Gene3D" id="3.60.130.10">
    <property type="entry name" value="Clavaminate synthase-like"/>
    <property type="match status" value="1"/>
</dbReference>
<dbReference type="KEGG" id="svn:CP980_28470"/>
<evidence type="ECO:0000313" key="6">
    <source>
        <dbReference type="EMBL" id="QEV48492.1"/>
    </source>
</evidence>
<evidence type="ECO:0000256" key="3">
    <source>
        <dbReference type="ARBA" id="ARBA00023004"/>
    </source>
</evidence>
<feature type="domain" description="TauD/TfdA-like" evidence="5">
    <location>
        <begin position="32"/>
        <end position="310"/>
    </location>
</feature>
<dbReference type="Pfam" id="PF02668">
    <property type="entry name" value="TauD"/>
    <property type="match status" value="1"/>
</dbReference>
<reference evidence="6 7" key="1">
    <citation type="submission" date="2017-09" db="EMBL/GenBank/DDBJ databases">
        <authorList>
            <person name="Lee N."/>
            <person name="Cho B.-K."/>
        </authorList>
    </citation>
    <scope>NUCLEOTIDE SEQUENCE [LARGE SCALE GENOMIC DNA]</scope>
    <source>
        <strain evidence="6 7">ATCC 27476</strain>
    </source>
</reference>
<keyword evidence="4" id="KW-0045">Antibiotic biosynthesis</keyword>
<keyword evidence="7" id="KW-1185">Reference proteome</keyword>
<dbReference type="InterPro" id="IPR050411">
    <property type="entry name" value="AlphaKG_dependent_hydroxylases"/>
</dbReference>
<keyword evidence="3" id="KW-0408">Iron</keyword>
<dbReference type="SUPFAM" id="SSF51197">
    <property type="entry name" value="Clavaminate synthase-like"/>
    <property type="match status" value="1"/>
</dbReference>
<sequence length="314" mass="34095">MNTAENWRPLELTPSGTGADATPAGLVEYIGQAGLAELLVREKALVFRGFGVSSGSYDTVADALLPQRLAYVHGNSPRTKVAAVGKNVYTSTEYAPEYQISLHNEMSYAHQWPGRLLFYCDRAPSTGGATPVVDGQLWLESIDPAIREAFAGGVRYTQNLHGGHGLGKSWQDTFETEDRAQVEAFLAGAGADWKWKSDGTLWITQVGPGTLRHPVSGTEVWFNQADQFHVAGLGEDAALLMELMSEDEMPQAASYADGTPIPAEHIIHIQEAGLRHAVDVNWNAGDLLLIDNILVGHGRRPYTGNRRVLVAMSD</sequence>
<proteinExistence type="predicted"/>
<evidence type="ECO:0000313" key="7">
    <source>
        <dbReference type="Proteomes" id="UP000325563"/>
    </source>
</evidence>
<dbReference type="PANTHER" id="PTHR10696:SF56">
    <property type="entry name" value="TAUD_TFDA-LIKE DOMAIN-CONTAINING PROTEIN"/>
    <property type="match status" value="1"/>
</dbReference>
<dbReference type="PANTHER" id="PTHR10696">
    <property type="entry name" value="GAMMA-BUTYROBETAINE HYDROXYLASE-RELATED"/>
    <property type="match status" value="1"/>
</dbReference>
<dbReference type="EMBL" id="CP023692">
    <property type="protein sequence ID" value="QEV48492.1"/>
    <property type="molecule type" value="Genomic_DNA"/>
</dbReference>
<keyword evidence="2" id="KW-0560">Oxidoreductase</keyword>
<dbReference type="GO" id="GO:0017000">
    <property type="term" value="P:antibiotic biosynthetic process"/>
    <property type="evidence" value="ECO:0007669"/>
    <property type="project" value="UniProtKB-KW"/>
</dbReference>
<dbReference type="RefSeq" id="WP_150529348.1">
    <property type="nucleotide sequence ID" value="NZ_BNBW01000026.1"/>
</dbReference>
<organism evidence="6 7">
    <name type="scientific">Streptomyces vinaceus</name>
    <dbReference type="NCBI Taxonomy" id="1960"/>
    <lineage>
        <taxon>Bacteria</taxon>
        <taxon>Bacillati</taxon>
        <taxon>Actinomycetota</taxon>
        <taxon>Actinomycetes</taxon>
        <taxon>Kitasatosporales</taxon>
        <taxon>Streptomycetaceae</taxon>
        <taxon>Streptomyces</taxon>
    </lineage>
</organism>
<dbReference type="GO" id="GO:0016491">
    <property type="term" value="F:oxidoreductase activity"/>
    <property type="evidence" value="ECO:0007669"/>
    <property type="project" value="UniProtKB-KW"/>
</dbReference>
<gene>
    <name evidence="6" type="ORF">CP980_28470</name>
</gene>
<evidence type="ECO:0000256" key="2">
    <source>
        <dbReference type="ARBA" id="ARBA00023002"/>
    </source>
</evidence>
<accession>A0A5J6JFR6</accession>
<dbReference type="InterPro" id="IPR003819">
    <property type="entry name" value="TauD/TfdA-like"/>
</dbReference>
<dbReference type="InterPro" id="IPR042098">
    <property type="entry name" value="TauD-like_sf"/>
</dbReference>
<evidence type="ECO:0000259" key="5">
    <source>
        <dbReference type="Pfam" id="PF02668"/>
    </source>
</evidence>
<protein>
    <recommendedName>
        <fullName evidence="5">TauD/TfdA-like domain-containing protein</fullName>
    </recommendedName>
</protein>
<evidence type="ECO:0000256" key="1">
    <source>
        <dbReference type="ARBA" id="ARBA00001954"/>
    </source>
</evidence>
<name>A0A5J6JFR6_STRVI</name>
<comment type="cofactor">
    <cofactor evidence="1">
        <name>Fe(2+)</name>
        <dbReference type="ChEBI" id="CHEBI:29033"/>
    </cofactor>
</comment>
<dbReference type="GeneID" id="95614482"/>
<dbReference type="AlphaFoldDB" id="A0A5J6JFR6"/>
<evidence type="ECO:0000256" key="4">
    <source>
        <dbReference type="ARBA" id="ARBA00023194"/>
    </source>
</evidence>